<reference evidence="3 4" key="1">
    <citation type="journal article" date="2020" name="IScience">
        <title>Genome Sequencing of the Endangered Kingdonia uniflora (Circaeasteraceae, Ranunculales) Reveals Potential Mechanisms of Evolutionary Specialization.</title>
        <authorList>
            <person name="Sun Y."/>
            <person name="Deng T."/>
            <person name="Zhang A."/>
            <person name="Moore M.J."/>
            <person name="Landis J.B."/>
            <person name="Lin N."/>
            <person name="Zhang H."/>
            <person name="Zhang X."/>
            <person name="Huang J."/>
            <person name="Zhang X."/>
            <person name="Sun H."/>
            <person name="Wang H."/>
        </authorList>
    </citation>
    <scope>NUCLEOTIDE SEQUENCE [LARGE SCALE GENOMIC DNA]</scope>
    <source>
        <strain evidence="3">TB1705</strain>
        <tissue evidence="3">Leaf</tissue>
    </source>
</reference>
<proteinExistence type="predicted"/>
<name>A0A7J7L970_9MAGN</name>
<accession>A0A7J7L970</accession>
<dbReference type="PANTHER" id="PTHR11764">
    <property type="entry name" value="TERPENE CYCLASE/MUTASE FAMILY MEMBER"/>
    <property type="match status" value="1"/>
</dbReference>
<organism evidence="3 4">
    <name type="scientific">Kingdonia uniflora</name>
    <dbReference type="NCBI Taxonomy" id="39325"/>
    <lineage>
        <taxon>Eukaryota</taxon>
        <taxon>Viridiplantae</taxon>
        <taxon>Streptophyta</taxon>
        <taxon>Embryophyta</taxon>
        <taxon>Tracheophyta</taxon>
        <taxon>Spermatophyta</taxon>
        <taxon>Magnoliopsida</taxon>
        <taxon>Ranunculales</taxon>
        <taxon>Circaeasteraceae</taxon>
        <taxon>Kingdonia</taxon>
    </lineage>
</organism>
<dbReference type="InterPro" id="IPR008930">
    <property type="entry name" value="Terpenoid_cyclase/PrenylTrfase"/>
</dbReference>
<feature type="coiled-coil region" evidence="1">
    <location>
        <begin position="508"/>
        <end position="542"/>
    </location>
</feature>
<comment type="caution">
    <text evidence="3">The sequence shown here is derived from an EMBL/GenBank/DDBJ whole genome shotgun (WGS) entry which is preliminary data.</text>
</comment>
<evidence type="ECO:0000313" key="4">
    <source>
        <dbReference type="Proteomes" id="UP000541444"/>
    </source>
</evidence>
<feature type="non-terminal residue" evidence="3">
    <location>
        <position position="1"/>
    </location>
</feature>
<evidence type="ECO:0000256" key="1">
    <source>
        <dbReference type="SAM" id="Coils"/>
    </source>
</evidence>
<evidence type="ECO:0000313" key="3">
    <source>
        <dbReference type="EMBL" id="KAF6139088.1"/>
    </source>
</evidence>
<dbReference type="InterPro" id="IPR018333">
    <property type="entry name" value="Squalene_cyclase"/>
</dbReference>
<feature type="region of interest" description="Disordered" evidence="2">
    <location>
        <begin position="264"/>
        <end position="295"/>
    </location>
</feature>
<keyword evidence="1" id="KW-0175">Coiled coil</keyword>
<dbReference type="GO" id="GO:0016104">
    <property type="term" value="P:triterpenoid biosynthetic process"/>
    <property type="evidence" value="ECO:0007669"/>
    <property type="project" value="InterPro"/>
</dbReference>
<dbReference type="OrthoDB" id="21502at2759"/>
<dbReference type="SUPFAM" id="SSF48239">
    <property type="entry name" value="Terpenoid cyclases/Protein prenyltransferases"/>
    <property type="match status" value="1"/>
</dbReference>
<gene>
    <name evidence="3" type="ORF">GIB67_010814</name>
</gene>
<dbReference type="EMBL" id="JACGCM010002535">
    <property type="protein sequence ID" value="KAF6139088.1"/>
    <property type="molecule type" value="Genomic_DNA"/>
</dbReference>
<evidence type="ECO:0000256" key="2">
    <source>
        <dbReference type="SAM" id="MobiDB-lite"/>
    </source>
</evidence>
<dbReference type="AlphaFoldDB" id="A0A7J7L970"/>
<dbReference type="GO" id="GO:0005811">
    <property type="term" value="C:lipid droplet"/>
    <property type="evidence" value="ECO:0007669"/>
    <property type="project" value="InterPro"/>
</dbReference>
<protein>
    <submittedName>
        <fullName evidence="3">Uncharacterized protein</fullName>
    </submittedName>
</protein>
<sequence>MFAEPVLTCWPLSKLRDKALKITMKHIHYNDENSRYFTLGCVEKVLRMLACWVEDPKSDAFKKHLARVPDYLWMAEDGMRVQSLSSQMWNTGFGVQALLASNFQEEITHTLKKGYDLIKQSQLVSNPPGSDAFRVFCKVKAAAGGKWGKCVEFAGRTLNDNIIWVKGNCIQRDDEEPLDLRFRSVKQSKCEVQSGKERILVGRSAEEETELELILEELGLSRKKRVNSRSNKARMAQSTNLAQPNPVKLRKVAQLFPKKRMLKTLPASGTTGSGEVVKEKRRRVKPSGESGEKVVEGRSALVDDLKEVEERVVRLVKGMWLGIEEERSKLKKVKSELEKDLARTKTEAIKEVRQMKAPHVVVIGQLQVEAKANLEEMVEECDRLGRYLMLKGYSEEEVDAIKADTYIEVEDEEGAGMVGIVDDLDGISKQTVLDNQGDDVELLMGGSEKVKLDLSRAREDNVLMCDQEFAEQFDRMKEANVNKDDQYVKTHFRPEKFNQAVPDLTLQVEEKDSEIKKGLEELSEATERAEKLQHQVDVLAVK</sequence>
<keyword evidence="4" id="KW-1185">Reference proteome</keyword>
<dbReference type="Gene3D" id="1.50.10.20">
    <property type="match status" value="1"/>
</dbReference>
<dbReference type="Proteomes" id="UP000541444">
    <property type="component" value="Unassembled WGS sequence"/>
</dbReference>
<dbReference type="PANTHER" id="PTHR11764:SF55">
    <property type="entry name" value="TERPENE CYCLASE_MUTASE FAMILY MEMBER"/>
    <property type="match status" value="1"/>
</dbReference>
<dbReference type="GO" id="GO:0042300">
    <property type="term" value="F:beta-amyrin synthase activity"/>
    <property type="evidence" value="ECO:0007669"/>
    <property type="project" value="TreeGrafter"/>
</dbReference>